<dbReference type="AlphaFoldDB" id="A0A0E9N1D4"/>
<dbReference type="STRING" id="1220578.FPE01S_02_09580"/>
<keyword evidence="3" id="KW-1185">Reference proteome</keyword>
<keyword evidence="1" id="KW-1133">Transmembrane helix</keyword>
<organism evidence="2 3">
    <name type="scientific">Flavihumibacter petaseus NBRC 106054</name>
    <dbReference type="NCBI Taxonomy" id="1220578"/>
    <lineage>
        <taxon>Bacteria</taxon>
        <taxon>Pseudomonadati</taxon>
        <taxon>Bacteroidota</taxon>
        <taxon>Chitinophagia</taxon>
        <taxon>Chitinophagales</taxon>
        <taxon>Chitinophagaceae</taxon>
        <taxon>Flavihumibacter</taxon>
    </lineage>
</organism>
<reference evidence="2 3" key="1">
    <citation type="submission" date="2015-04" db="EMBL/GenBank/DDBJ databases">
        <title>Whole genome shotgun sequence of Flavihumibacter petaseus NBRC 106054.</title>
        <authorList>
            <person name="Miyazawa S."/>
            <person name="Hosoyama A."/>
            <person name="Hashimoto M."/>
            <person name="Noguchi M."/>
            <person name="Tsuchikane K."/>
            <person name="Ohji S."/>
            <person name="Yamazoe A."/>
            <person name="Ichikawa N."/>
            <person name="Kimura A."/>
            <person name="Fujita N."/>
        </authorList>
    </citation>
    <scope>NUCLEOTIDE SEQUENCE [LARGE SCALE GENOMIC DNA]</scope>
    <source>
        <strain evidence="2 3">NBRC 106054</strain>
    </source>
</reference>
<dbReference type="EMBL" id="BBWV01000002">
    <property type="protein sequence ID" value="GAO43852.1"/>
    <property type="molecule type" value="Genomic_DNA"/>
</dbReference>
<evidence type="ECO:0000313" key="3">
    <source>
        <dbReference type="Proteomes" id="UP000033121"/>
    </source>
</evidence>
<accession>A0A0E9N1D4</accession>
<evidence type="ECO:0000313" key="2">
    <source>
        <dbReference type="EMBL" id="GAO43852.1"/>
    </source>
</evidence>
<name>A0A0E9N1D4_9BACT</name>
<feature type="transmembrane region" description="Helical" evidence="1">
    <location>
        <begin position="12"/>
        <end position="31"/>
    </location>
</feature>
<dbReference type="Proteomes" id="UP000033121">
    <property type="component" value="Unassembled WGS sequence"/>
</dbReference>
<protein>
    <submittedName>
        <fullName evidence="2">Uncharacterized protein</fullName>
    </submittedName>
</protein>
<sequence>MMGDLNTFESAYGLLILCFLTLAIMVLRWMIRMNSLVKRQQAMISALQKLASGDPVNQESLREIKEAFDIK</sequence>
<dbReference type="RefSeq" id="WP_046369677.1">
    <property type="nucleotide sequence ID" value="NZ_BBWV01000002.1"/>
</dbReference>
<gene>
    <name evidence="2" type="ORF">FPE01S_02_09580</name>
</gene>
<keyword evidence="1" id="KW-0812">Transmembrane</keyword>
<comment type="caution">
    <text evidence="2">The sequence shown here is derived from an EMBL/GenBank/DDBJ whole genome shotgun (WGS) entry which is preliminary data.</text>
</comment>
<keyword evidence="1" id="KW-0472">Membrane</keyword>
<proteinExistence type="predicted"/>
<evidence type="ECO:0000256" key="1">
    <source>
        <dbReference type="SAM" id="Phobius"/>
    </source>
</evidence>